<dbReference type="Proteomes" id="UP000321947">
    <property type="component" value="Unassembled WGS sequence"/>
</dbReference>
<organism evidence="2 4">
    <name type="scientific">Cucumis melo var. makuwa</name>
    <name type="common">Oriental melon</name>
    <dbReference type="NCBI Taxonomy" id="1194695"/>
    <lineage>
        <taxon>Eukaryota</taxon>
        <taxon>Viridiplantae</taxon>
        <taxon>Streptophyta</taxon>
        <taxon>Embryophyta</taxon>
        <taxon>Tracheophyta</taxon>
        <taxon>Spermatophyta</taxon>
        <taxon>Magnoliopsida</taxon>
        <taxon>eudicotyledons</taxon>
        <taxon>Gunneridae</taxon>
        <taxon>Pentapetalae</taxon>
        <taxon>rosids</taxon>
        <taxon>fabids</taxon>
        <taxon>Cucurbitales</taxon>
        <taxon>Cucurbitaceae</taxon>
        <taxon>Benincaseae</taxon>
        <taxon>Cucumis</taxon>
    </lineage>
</organism>
<proteinExistence type="predicted"/>
<gene>
    <name evidence="2" type="ORF">E5676_scaffold1154G00090</name>
    <name evidence="1" type="ORF">E6C27_scaffold288G00530</name>
</gene>
<dbReference type="EMBL" id="SSTE01007373">
    <property type="protein sequence ID" value="KAA0056551.1"/>
    <property type="molecule type" value="Genomic_DNA"/>
</dbReference>
<dbReference type="CDD" id="cd09272">
    <property type="entry name" value="RNase_HI_RT_Ty1"/>
    <property type="match status" value="1"/>
</dbReference>
<comment type="caution">
    <text evidence="2">The sequence shown here is derived from an EMBL/GenBank/DDBJ whole genome shotgun (WGS) entry which is preliminary data.</text>
</comment>
<evidence type="ECO:0000313" key="2">
    <source>
        <dbReference type="EMBL" id="TYK02711.1"/>
    </source>
</evidence>
<dbReference type="OrthoDB" id="1721964at2759"/>
<accession>A0A5D3BSJ6</accession>
<reference evidence="3 4" key="1">
    <citation type="submission" date="2019-08" db="EMBL/GenBank/DDBJ databases">
        <title>Draft genome sequences of two oriental melons (Cucumis melo L. var makuwa).</title>
        <authorList>
            <person name="Kwon S.-Y."/>
        </authorList>
    </citation>
    <scope>NUCLEOTIDE SEQUENCE [LARGE SCALE GENOMIC DNA]</scope>
    <source>
        <strain evidence="4">cv. Chang Bougi</strain>
        <strain evidence="3">cv. SW 3</strain>
        <tissue evidence="2">Leaf</tissue>
    </source>
</reference>
<evidence type="ECO:0000313" key="3">
    <source>
        <dbReference type="Proteomes" id="UP000321393"/>
    </source>
</evidence>
<dbReference type="AlphaFoldDB" id="A0A5D3BSJ6"/>
<sequence length="163" mass="18898">MEVNKKSCMHEGKDLADLTMYRQLVGDHDTRRSTTGYLFKLGCGAVSWCIKRQPTVALSTTEAEYRAAVMAAQENMWIKQLMKDLRQEINHATTLYCDNLSVVRLAENPIFHVRTKHVEVHYHFIREKVLQEEIEMKSIKTEDQIAVIFTKGLLATKHMKFLL</sequence>
<dbReference type="PANTHER" id="PTHR11439">
    <property type="entry name" value="GAG-POL-RELATED RETROTRANSPOSON"/>
    <property type="match status" value="1"/>
</dbReference>
<evidence type="ECO:0000313" key="4">
    <source>
        <dbReference type="Proteomes" id="UP000321947"/>
    </source>
</evidence>
<dbReference type="Proteomes" id="UP000321393">
    <property type="component" value="Unassembled WGS sequence"/>
</dbReference>
<protein>
    <submittedName>
        <fullName evidence="1 2">Mitochondrial protein</fullName>
    </submittedName>
</protein>
<dbReference type="EMBL" id="SSTD01015385">
    <property type="protein sequence ID" value="TYK02711.1"/>
    <property type="molecule type" value="Genomic_DNA"/>
</dbReference>
<name>A0A5D3BSJ6_CUCMM</name>
<dbReference type="STRING" id="1194695.A0A5D3BSJ6"/>
<evidence type="ECO:0000313" key="1">
    <source>
        <dbReference type="EMBL" id="KAA0056551.1"/>
    </source>
</evidence>
<dbReference type="PANTHER" id="PTHR11439:SF475">
    <property type="entry name" value="CYSTEINE-RICH RLK (RECEPTOR-LIKE PROTEIN KINASE) 8"/>
    <property type="match status" value="1"/>
</dbReference>